<dbReference type="InterPro" id="IPR031728">
    <property type="entry name" value="GlcAase_C"/>
</dbReference>
<dbReference type="SUPFAM" id="SSF51445">
    <property type="entry name" value="(Trans)glycosidases"/>
    <property type="match status" value="1"/>
</dbReference>
<organism evidence="2 4">
    <name type="scientific">Cercospora beticola</name>
    <name type="common">Sugarbeet leaf spot fungus</name>
    <dbReference type="NCBI Taxonomy" id="122368"/>
    <lineage>
        <taxon>Eukaryota</taxon>
        <taxon>Fungi</taxon>
        <taxon>Dikarya</taxon>
        <taxon>Ascomycota</taxon>
        <taxon>Pezizomycotina</taxon>
        <taxon>Dothideomycetes</taxon>
        <taxon>Dothideomycetidae</taxon>
        <taxon>Mycosphaerellales</taxon>
        <taxon>Mycosphaerellaceae</taxon>
        <taxon>Cercospora</taxon>
    </lineage>
</organism>
<gene>
    <name evidence="2" type="ORF">CB0940_11509</name>
    <name evidence="3" type="ORF">RHO25_013042</name>
</gene>
<dbReference type="InterPro" id="IPR052974">
    <property type="entry name" value="GH79_Enzymes"/>
</dbReference>
<reference evidence="3 5" key="2">
    <citation type="submission" date="2023-09" db="EMBL/GenBank/DDBJ databases">
        <title>Complete-Gapless Cercospora beticola genome.</title>
        <authorList>
            <person name="Wyatt N.A."/>
            <person name="Spanner R.E."/>
            <person name="Bolton M.D."/>
        </authorList>
    </citation>
    <scope>NUCLEOTIDE SEQUENCE [LARGE SCALE GENOMIC DNA]</scope>
    <source>
        <strain evidence="3">Cb09-40</strain>
    </source>
</reference>
<sequence>MAFTNILTKLGYGILIRGALLSVHASEQERSVVFVAESAPSDAGVPLESFVTYSIEFSSFPDFAGNKSAPNEFSDNLLENLGNLQGTKPHIRVGGNTQDYAVFNESLDVASVGIVNPDISPDYPTTLTIGPKYFESYQTWPGVQFVHGFNLGRNSSTARQGLLDSVSYACEALRDRLLFWELGNEPDLFKTSAQGPVRPRNWTEHDYVEEWQHWTRAIRVEMGQSCPELASNESYQYYAPSFSGTTNSLEPLRTWQAGLNEDGIIGMISSHNYISGAGSPGVTLRGTLMNHTSTVNSVRKHVNSSRLIHELEPDLPYILGETNSLYNQGRPGLSNTFGAALWGVDFNLWCAANNIRRVHMHMGTNYRYQAWQPIDTDLVAKGTKAPYYASIAVAAFLGNITDCPPKIINIPLQKDTEAAYASYLDGNLRKIIVINMQSYNATDYNEEYLTPYPRPTETYTFQLPTSFADSKVELQRLSANGSDAITGITFDGYSYNFELDEGRPVALSNVTRGEVATVNDEGRIEVDVLRSGAVILNF</sequence>
<dbReference type="Pfam" id="PF16862">
    <property type="entry name" value="Glyco_hydro_79C"/>
    <property type="match status" value="1"/>
</dbReference>
<dbReference type="PANTHER" id="PTHR36183:SF2">
    <property type="entry name" value="BETA-GLUCURONIDASE C-TERMINAL DOMAIN-CONTAINING PROTEIN"/>
    <property type="match status" value="1"/>
</dbReference>
<protein>
    <submittedName>
        <fullName evidence="2">Beta-glucuronidase</fullName>
    </submittedName>
</protein>
<proteinExistence type="predicted"/>
<feature type="domain" description="Beta-glucuronidase C-terminal" evidence="1">
    <location>
        <begin position="419"/>
        <end position="535"/>
    </location>
</feature>
<dbReference type="Proteomes" id="UP001302367">
    <property type="component" value="Chromosome 9"/>
</dbReference>
<dbReference type="PANTHER" id="PTHR36183">
    <property type="entry name" value="BETA-GLUCURONIDASE"/>
    <property type="match status" value="1"/>
</dbReference>
<dbReference type="InterPro" id="IPR017853">
    <property type="entry name" value="GH"/>
</dbReference>
<dbReference type="OrthoDB" id="2831684at2759"/>
<evidence type="ECO:0000313" key="5">
    <source>
        <dbReference type="Proteomes" id="UP001302367"/>
    </source>
</evidence>
<evidence type="ECO:0000313" key="4">
    <source>
        <dbReference type="Proteomes" id="UP000230605"/>
    </source>
</evidence>
<dbReference type="Proteomes" id="UP000230605">
    <property type="component" value="Chromosome 9"/>
</dbReference>
<evidence type="ECO:0000259" key="1">
    <source>
        <dbReference type="Pfam" id="PF16862"/>
    </source>
</evidence>
<evidence type="ECO:0000313" key="3">
    <source>
        <dbReference type="EMBL" id="WPB08376.1"/>
    </source>
</evidence>
<evidence type="ECO:0000313" key="2">
    <source>
        <dbReference type="EMBL" id="PIA90559.1"/>
    </source>
</evidence>
<dbReference type="EMBL" id="LKMD01000107">
    <property type="protein sequence ID" value="PIA90559.1"/>
    <property type="molecule type" value="Genomic_DNA"/>
</dbReference>
<dbReference type="Gene3D" id="3.20.20.80">
    <property type="entry name" value="Glycosidases"/>
    <property type="match status" value="1"/>
</dbReference>
<name>A0A2G5HDF9_CERBT</name>
<dbReference type="EMBL" id="CP134192">
    <property type="protein sequence ID" value="WPB08376.1"/>
    <property type="molecule type" value="Genomic_DNA"/>
</dbReference>
<keyword evidence="5" id="KW-1185">Reference proteome</keyword>
<accession>A0A2G5HDF9</accession>
<reference evidence="2 4" key="1">
    <citation type="submission" date="2015-10" db="EMBL/GenBank/DDBJ databases">
        <title>The cercosporin biosynthetic gene cluster was horizontally transferred to several fungal lineages and shown to be expanded in Cercospora beticola based on microsynteny with recipient genomes.</title>
        <authorList>
            <person name="De Jonge R."/>
            <person name="Ebert M.K."/>
            <person name="Suttle J.C."/>
            <person name="Jurick Ii W.M."/>
            <person name="Secor G.A."/>
            <person name="Thomma B.P."/>
            <person name="Van De Peer Y."/>
            <person name="Bolton M.D."/>
        </authorList>
    </citation>
    <scope>NUCLEOTIDE SEQUENCE [LARGE SCALE GENOMIC DNA]</scope>
    <source>
        <strain evidence="2 4">09-40</strain>
    </source>
</reference>
<dbReference type="AlphaFoldDB" id="A0A2G5HDF9"/>